<reference evidence="1 2" key="1">
    <citation type="submission" date="2024-01" db="EMBL/GenBank/DDBJ databases">
        <title>The complete chloroplast genome sequence of Lithospermum erythrorhizon: insights into the phylogenetic relationship among Boraginaceae species and the maternal lineages of purple gromwells.</title>
        <authorList>
            <person name="Okada T."/>
            <person name="Watanabe K."/>
        </authorList>
    </citation>
    <scope>NUCLEOTIDE SEQUENCE [LARGE SCALE GENOMIC DNA]</scope>
</reference>
<proteinExistence type="predicted"/>
<protein>
    <submittedName>
        <fullName evidence="1">Uncharacterized protein</fullName>
    </submittedName>
</protein>
<organism evidence="1 2">
    <name type="scientific">Lithospermum erythrorhizon</name>
    <name type="common">Purple gromwell</name>
    <name type="synonym">Lithospermum officinale var. erythrorhizon</name>
    <dbReference type="NCBI Taxonomy" id="34254"/>
    <lineage>
        <taxon>Eukaryota</taxon>
        <taxon>Viridiplantae</taxon>
        <taxon>Streptophyta</taxon>
        <taxon>Embryophyta</taxon>
        <taxon>Tracheophyta</taxon>
        <taxon>Spermatophyta</taxon>
        <taxon>Magnoliopsida</taxon>
        <taxon>eudicotyledons</taxon>
        <taxon>Gunneridae</taxon>
        <taxon>Pentapetalae</taxon>
        <taxon>asterids</taxon>
        <taxon>lamiids</taxon>
        <taxon>Boraginales</taxon>
        <taxon>Boraginaceae</taxon>
        <taxon>Boraginoideae</taxon>
        <taxon>Lithospermeae</taxon>
        <taxon>Lithospermum</taxon>
    </lineage>
</organism>
<sequence length="104" mass="11798">MILYVDDMSILLCFISSHVVSLFSSSEATLMRLRAESSDTLNIQHPPNPSHAYQNTFADTLYGQLYVATRLPWYEKQGLQAGLCEHMFSLLSNVRPSQQSCRLL</sequence>
<comment type="caution">
    <text evidence="1">The sequence shown here is derived from an EMBL/GenBank/DDBJ whole genome shotgun (WGS) entry which is preliminary data.</text>
</comment>
<accession>A0AAV3QHX2</accession>
<dbReference type="AlphaFoldDB" id="A0AAV3QHX2"/>
<dbReference type="EMBL" id="BAABME010004529">
    <property type="protein sequence ID" value="GAA0162707.1"/>
    <property type="molecule type" value="Genomic_DNA"/>
</dbReference>
<dbReference type="Proteomes" id="UP001454036">
    <property type="component" value="Unassembled WGS sequence"/>
</dbReference>
<name>A0AAV3QHX2_LITER</name>
<evidence type="ECO:0000313" key="1">
    <source>
        <dbReference type="EMBL" id="GAA0162707.1"/>
    </source>
</evidence>
<keyword evidence="2" id="KW-1185">Reference proteome</keyword>
<gene>
    <name evidence="1" type="ORF">LIER_18740</name>
</gene>
<evidence type="ECO:0000313" key="2">
    <source>
        <dbReference type="Proteomes" id="UP001454036"/>
    </source>
</evidence>